<protein>
    <recommendedName>
        <fullName evidence="4">Bacterial transcriptional activator domain-containing protein</fullName>
    </recommendedName>
</protein>
<proteinExistence type="predicted"/>
<feature type="region of interest" description="Disordered" evidence="1">
    <location>
        <begin position="99"/>
        <end position="134"/>
    </location>
</feature>
<organism evidence="2 3">
    <name type="scientific">Motilibacter deserti</name>
    <dbReference type="NCBI Taxonomy" id="2714956"/>
    <lineage>
        <taxon>Bacteria</taxon>
        <taxon>Bacillati</taxon>
        <taxon>Actinomycetota</taxon>
        <taxon>Actinomycetes</taxon>
        <taxon>Motilibacterales</taxon>
        <taxon>Motilibacteraceae</taxon>
        <taxon>Motilibacter</taxon>
    </lineage>
</organism>
<gene>
    <name evidence="2" type="ORF">G9H71_06040</name>
</gene>
<reference evidence="2 3" key="1">
    <citation type="submission" date="2020-03" db="EMBL/GenBank/DDBJ databases">
        <title>Two novel Motilibacter sp.</title>
        <authorList>
            <person name="Liu S."/>
        </authorList>
    </citation>
    <scope>NUCLEOTIDE SEQUENCE [LARGE SCALE GENOMIC DNA]</scope>
    <source>
        <strain evidence="2 3">E257</strain>
    </source>
</reference>
<keyword evidence="3" id="KW-1185">Reference proteome</keyword>
<evidence type="ECO:0000313" key="3">
    <source>
        <dbReference type="Proteomes" id="UP000800981"/>
    </source>
</evidence>
<comment type="caution">
    <text evidence="2">The sequence shown here is derived from an EMBL/GenBank/DDBJ whole genome shotgun (WGS) entry which is preliminary data.</text>
</comment>
<sequence>MAALGRIFGRRRAAGPVEPAPLVVPRQTLDGWVLDGTPLARSVPRADQRELAHLLHSVSGRVDTPWTYSRAAEILLAAGDVAQAHAVTSAWLRHPASRAAEHAAATRSLTRTHERVETRLASAEQPLDVQRANG</sequence>
<dbReference type="EMBL" id="JAANNP010000002">
    <property type="protein sequence ID" value="NHC13340.1"/>
    <property type="molecule type" value="Genomic_DNA"/>
</dbReference>
<name>A0ABX0GUL2_9ACTN</name>
<evidence type="ECO:0008006" key="4">
    <source>
        <dbReference type="Google" id="ProtNLM"/>
    </source>
</evidence>
<evidence type="ECO:0000313" key="2">
    <source>
        <dbReference type="EMBL" id="NHC13340.1"/>
    </source>
</evidence>
<accession>A0ABX0GUL2</accession>
<dbReference type="RefSeq" id="WP_166279613.1">
    <property type="nucleotide sequence ID" value="NZ_JAANNP010000002.1"/>
</dbReference>
<dbReference type="Proteomes" id="UP000800981">
    <property type="component" value="Unassembled WGS sequence"/>
</dbReference>
<evidence type="ECO:0000256" key="1">
    <source>
        <dbReference type="SAM" id="MobiDB-lite"/>
    </source>
</evidence>